<keyword evidence="12" id="KW-1185">Reference proteome</keyword>
<feature type="compositionally biased region" description="Basic residues" evidence="9">
    <location>
        <begin position="101"/>
        <end position="114"/>
    </location>
</feature>
<feature type="region of interest" description="Disordered" evidence="9">
    <location>
        <begin position="52"/>
        <end position="157"/>
    </location>
</feature>
<dbReference type="OrthoDB" id="10258825at2759"/>
<keyword evidence="3 8" id="KW-0698">rRNA processing</keyword>
<dbReference type="Gene3D" id="3.40.50.150">
    <property type="entry name" value="Vaccinia Virus protein VP39"/>
    <property type="match status" value="1"/>
</dbReference>
<comment type="similarity">
    <text evidence="2 8">Belongs to the methyltransferase superfamily. RRP8 family.</text>
</comment>
<evidence type="ECO:0000256" key="6">
    <source>
        <dbReference type="ARBA" id="ARBA00022691"/>
    </source>
</evidence>
<dbReference type="GO" id="GO:0008168">
    <property type="term" value="F:methyltransferase activity"/>
    <property type="evidence" value="ECO:0007669"/>
    <property type="project" value="UniProtKB-KW"/>
</dbReference>
<keyword evidence="6 8" id="KW-0949">S-adenosyl-L-methionine</keyword>
<keyword evidence="7 8" id="KW-0539">Nucleus</keyword>
<dbReference type="InParanoid" id="A0A1Z5JCN8"/>
<dbReference type="SUPFAM" id="SSF53335">
    <property type="entry name" value="S-adenosyl-L-methionine-dependent methyltransferases"/>
    <property type="match status" value="1"/>
</dbReference>
<dbReference type="EC" id="2.1.1.-" evidence="8"/>
<dbReference type="FunFam" id="1.10.10.2150:FF:000001">
    <property type="entry name" value="Ribosomal RNA-processing protein 8"/>
    <property type="match status" value="1"/>
</dbReference>
<organism evidence="11 12">
    <name type="scientific">Fistulifera solaris</name>
    <name type="common">Oleaginous diatom</name>
    <dbReference type="NCBI Taxonomy" id="1519565"/>
    <lineage>
        <taxon>Eukaryota</taxon>
        <taxon>Sar</taxon>
        <taxon>Stramenopiles</taxon>
        <taxon>Ochrophyta</taxon>
        <taxon>Bacillariophyta</taxon>
        <taxon>Bacillariophyceae</taxon>
        <taxon>Bacillariophycidae</taxon>
        <taxon>Naviculales</taxon>
        <taxon>Naviculaceae</taxon>
        <taxon>Fistulifera</taxon>
    </lineage>
</organism>
<evidence type="ECO:0000313" key="11">
    <source>
        <dbReference type="EMBL" id="GAX11757.1"/>
    </source>
</evidence>
<protein>
    <recommendedName>
        <fullName evidence="8">Ribosomal RNA-processing protein 8</fullName>
        <ecNumber evidence="8">2.1.1.-</ecNumber>
    </recommendedName>
</protein>
<dbReference type="PANTHER" id="PTHR12787:SF0">
    <property type="entry name" value="RIBOSOMAL RNA-PROCESSING PROTEIN 8"/>
    <property type="match status" value="1"/>
</dbReference>
<keyword evidence="10" id="KW-0732">Signal</keyword>
<feature type="compositionally biased region" description="Basic and acidic residues" evidence="9">
    <location>
        <begin position="129"/>
        <end position="144"/>
    </location>
</feature>
<dbReference type="CDD" id="cd02440">
    <property type="entry name" value="AdoMet_MTases"/>
    <property type="match status" value="1"/>
</dbReference>
<keyword evidence="5 8" id="KW-0808">Transferase</keyword>
<feature type="compositionally biased region" description="Basic and acidic residues" evidence="9">
    <location>
        <begin position="85"/>
        <end position="95"/>
    </location>
</feature>
<proteinExistence type="inferred from homology"/>
<evidence type="ECO:0000313" key="12">
    <source>
        <dbReference type="Proteomes" id="UP000198406"/>
    </source>
</evidence>
<evidence type="ECO:0000256" key="3">
    <source>
        <dbReference type="ARBA" id="ARBA00022552"/>
    </source>
</evidence>
<evidence type="ECO:0000256" key="2">
    <source>
        <dbReference type="ARBA" id="ARBA00006301"/>
    </source>
</evidence>
<feature type="compositionally biased region" description="Polar residues" evidence="9">
    <location>
        <begin position="145"/>
        <end position="157"/>
    </location>
</feature>
<feature type="compositionally biased region" description="Basic and acidic residues" evidence="9">
    <location>
        <begin position="52"/>
        <end position="70"/>
    </location>
</feature>
<accession>A0A1Z5JCN8</accession>
<dbReference type="Gene3D" id="1.10.10.2150">
    <property type="entry name" value="Ribosomal RNA-processing protein 8, N-terminal domain"/>
    <property type="match status" value="1"/>
</dbReference>
<dbReference type="GO" id="GO:0006364">
    <property type="term" value="P:rRNA processing"/>
    <property type="evidence" value="ECO:0007669"/>
    <property type="project" value="UniProtKB-UniRule"/>
</dbReference>
<comment type="subcellular location">
    <subcellularLocation>
        <location evidence="1 8">Nucleus</location>
        <location evidence="1 8">Nucleolus</location>
    </subcellularLocation>
</comment>
<evidence type="ECO:0000256" key="10">
    <source>
        <dbReference type="SAM" id="SignalP"/>
    </source>
</evidence>
<dbReference type="InterPro" id="IPR042036">
    <property type="entry name" value="RRP8_N"/>
</dbReference>
<reference evidence="11 12" key="1">
    <citation type="journal article" date="2015" name="Plant Cell">
        <title>Oil accumulation by the oleaginous diatom Fistulifera solaris as revealed by the genome and transcriptome.</title>
        <authorList>
            <person name="Tanaka T."/>
            <person name="Maeda Y."/>
            <person name="Veluchamy A."/>
            <person name="Tanaka M."/>
            <person name="Abida H."/>
            <person name="Marechal E."/>
            <person name="Bowler C."/>
            <person name="Muto M."/>
            <person name="Sunaga Y."/>
            <person name="Tanaka M."/>
            <person name="Yoshino T."/>
            <person name="Taniguchi T."/>
            <person name="Fukuda Y."/>
            <person name="Nemoto M."/>
            <person name="Matsumoto M."/>
            <person name="Wong P.S."/>
            <person name="Aburatani S."/>
            <person name="Fujibuchi W."/>
        </authorList>
    </citation>
    <scope>NUCLEOTIDE SEQUENCE [LARGE SCALE GENOMIC DNA]</scope>
    <source>
        <strain evidence="11 12">JPCC DA0580</strain>
    </source>
</reference>
<dbReference type="InterPro" id="IPR029063">
    <property type="entry name" value="SAM-dependent_MTases_sf"/>
</dbReference>
<dbReference type="InterPro" id="IPR007823">
    <property type="entry name" value="RRP8"/>
</dbReference>
<evidence type="ECO:0000256" key="1">
    <source>
        <dbReference type="ARBA" id="ARBA00004604"/>
    </source>
</evidence>
<feature type="chain" id="PRO_5013323581" description="Ribosomal RNA-processing protein 8" evidence="10">
    <location>
        <begin position="19"/>
        <end position="381"/>
    </location>
</feature>
<dbReference type="FunCoup" id="A0A1Z5JCN8">
    <property type="interactions" value="114"/>
</dbReference>
<evidence type="ECO:0000256" key="7">
    <source>
        <dbReference type="ARBA" id="ARBA00023242"/>
    </source>
</evidence>
<feature type="signal peptide" evidence="10">
    <location>
        <begin position="1"/>
        <end position="18"/>
    </location>
</feature>
<name>A0A1Z5JCN8_FISSO</name>
<comment type="function">
    <text evidence="8">Probable methyltransferase required to silence rDNA.</text>
</comment>
<dbReference type="Proteomes" id="UP000198406">
    <property type="component" value="Unassembled WGS sequence"/>
</dbReference>
<keyword evidence="4 8" id="KW-0489">Methyltransferase</keyword>
<dbReference type="Pfam" id="PF05148">
    <property type="entry name" value="Methyltransf_8"/>
    <property type="match status" value="1"/>
</dbReference>
<evidence type="ECO:0000256" key="4">
    <source>
        <dbReference type="ARBA" id="ARBA00022603"/>
    </source>
</evidence>
<dbReference type="PANTHER" id="PTHR12787">
    <property type="entry name" value="RIBOSOMAL RNA-PROCESSING PROTEIN 8"/>
    <property type="match status" value="1"/>
</dbReference>
<feature type="compositionally biased region" description="Basic residues" evidence="9">
    <location>
        <begin position="71"/>
        <end position="84"/>
    </location>
</feature>
<evidence type="ECO:0000256" key="8">
    <source>
        <dbReference type="RuleBase" id="RU365074"/>
    </source>
</evidence>
<dbReference type="EMBL" id="BDSP01000044">
    <property type="protein sequence ID" value="GAX11757.1"/>
    <property type="molecule type" value="Genomic_DNA"/>
</dbReference>
<gene>
    <name evidence="11" type="ORF">FisN_7Lh138</name>
</gene>
<dbReference type="AlphaFoldDB" id="A0A1Z5JCN8"/>
<sequence>MLPIWGSEFALGRAAILAESLVVCPLSAFPQGNKVSSHRSCSDYDIMTKEVMKSVDKKKNSYRKKEDSSKRPHKGPVTHNKKRKEPPGNKQEKSSEPVWSKSKKKRMRGLKAKQAKQEASASSPSESLPKADHKDSTAEPKKQDQTMSTLQKSFQDRLSGSRFRVLNEELYTQPSWETFQKFQANPELFDQYHAGYRKQTEQWPTNPVHVILQKIQNYSSQSKSKTPLVIADLGCGDADIAQRLREDTNFRVHSFDLVAKSELVTACDMSKIPLESQTVDLAVFCLSLMGTNLADFVREAFRVLKPTGQLFVAEVRSRFESKESKDDLLEHFLQVMEKLGFTCRKTDRKNKMFFLMEFEKNGNRPDPKLEYTAKACIYKRR</sequence>
<dbReference type="GO" id="GO:0005730">
    <property type="term" value="C:nucleolus"/>
    <property type="evidence" value="ECO:0007669"/>
    <property type="project" value="UniProtKB-SubCell"/>
</dbReference>
<feature type="compositionally biased region" description="Low complexity" evidence="9">
    <location>
        <begin position="117"/>
        <end position="128"/>
    </location>
</feature>
<evidence type="ECO:0000256" key="9">
    <source>
        <dbReference type="SAM" id="MobiDB-lite"/>
    </source>
</evidence>
<evidence type="ECO:0000256" key="5">
    <source>
        <dbReference type="ARBA" id="ARBA00022679"/>
    </source>
</evidence>
<dbReference type="GO" id="GO:0032259">
    <property type="term" value="P:methylation"/>
    <property type="evidence" value="ECO:0007669"/>
    <property type="project" value="UniProtKB-KW"/>
</dbReference>
<comment type="caution">
    <text evidence="11">The sequence shown here is derived from an EMBL/GenBank/DDBJ whole genome shotgun (WGS) entry which is preliminary data.</text>
</comment>